<dbReference type="OrthoDB" id="4762178at2759"/>
<dbReference type="EMBL" id="GL385399">
    <property type="protein sequence ID" value="EJT72941.1"/>
    <property type="molecule type" value="Genomic_DNA"/>
</dbReference>
<evidence type="ECO:0000256" key="1">
    <source>
        <dbReference type="SAM" id="MobiDB-lite"/>
    </source>
</evidence>
<dbReference type="RefSeq" id="XP_009225915.1">
    <property type="nucleotide sequence ID" value="XM_009227651.1"/>
</dbReference>
<reference evidence="5" key="1">
    <citation type="submission" date="2010-07" db="EMBL/GenBank/DDBJ databases">
        <title>The genome sequence of Gaeumannomyces graminis var. tritici strain R3-111a-1.</title>
        <authorList>
            <consortium name="The Broad Institute Genome Sequencing Platform"/>
            <person name="Ma L.-J."/>
            <person name="Dead R."/>
            <person name="Young S."/>
            <person name="Zeng Q."/>
            <person name="Koehrsen M."/>
            <person name="Alvarado L."/>
            <person name="Berlin A."/>
            <person name="Chapman S.B."/>
            <person name="Chen Z."/>
            <person name="Freedman E."/>
            <person name="Gellesch M."/>
            <person name="Goldberg J."/>
            <person name="Griggs A."/>
            <person name="Gujja S."/>
            <person name="Heilman E.R."/>
            <person name="Heiman D."/>
            <person name="Hepburn T."/>
            <person name="Howarth C."/>
            <person name="Jen D."/>
            <person name="Larson L."/>
            <person name="Mehta T."/>
            <person name="Neiman D."/>
            <person name="Pearson M."/>
            <person name="Roberts A."/>
            <person name="Saif S."/>
            <person name="Shea T."/>
            <person name="Shenoy N."/>
            <person name="Sisk P."/>
            <person name="Stolte C."/>
            <person name="Sykes S."/>
            <person name="Walk T."/>
            <person name="White J."/>
            <person name="Yandava C."/>
            <person name="Haas B."/>
            <person name="Nusbaum C."/>
            <person name="Birren B."/>
        </authorList>
    </citation>
    <scope>NUCLEOTIDE SEQUENCE [LARGE SCALE GENOMIC DNA]</scope>
    <source>
        <strain evidence="5">R3-111a-1</strain>
    </source>
</reference>
<evidence type="ECO:0000313" key="3">
    <source>
        <dbReference type="EMBL" id="EJT72941.1"/>
    </source>
</evidence>
<sequence>MLPQEDFLSSMVMGQQQFIQQLTGGSFHAEFQWLDGHGYYAPQSQAGTPFFEAPGPNLGSLLLDVLSGQQQATPSISEAPTPYILPLLESSPVVGAPLAHPPAQPLPTADEVPSSSLNHPSAISKECGICRQVLGNSSDLIDHLEAAHEPRRHWCGLAKCPDFKDRRSVLRHLNTSTKHLSRQFQCRCGKQLGRKDSFRQHLRKCRARDIDVTRGPCGAATDSSARAEVMDFPYVCPCGHSVFAASGSVGSDLVGARDVSREEFEAHFEACTFVKAVRARGRPRKL</sequence>
<gene>
    <name evidence="4" type="primary">20350250</name>
    <name evidence="3" type="ORF">GGTG_09792</name>
</gene>
<feature type="domain" description="C2H2-type" evidence="2">
    <location>
        <begin position="127"/>
        <end position="148"/>
    </location>
</feature>
<reference evidence="3" key="3">
    <citation type="submission" date="2010-09" db="EMBL/GenBank/DDBJ databases">
        <title>Annotation of Gaeumannomyces graminis var. tritici R3-111a-1.</title>
        <authorList>
            <consortium name="The Broad Institute Genome Sequencing Platform"/>
            <person name="Ma L.-J."/>
            <person name="Dead R."/>
            <person name="Young S.K."/>
            <person name="Zeng Q."/>
            <person name="Gargeya S."/>
            <person name="Fitzgerald M."/>
            <person name="Haas B."/>
            <person name="Abouelleil A."/>
            <person name="Alvarado L."/>
            <person name="Arachchi H.M."/>
            <person name="Berlin A."/>
            <person name="Brown A."/>
            <person name="Chapman S.B."/>
            <person name="Chen Z."/>
            <person name="Dunbar C."/>
            <person name="Freedman E."/>
            <person name="Gearin G."/>
            <person name="Gellesch M."/>
            <person name="Goldberg J."/>
            <person name="Griggs A."/>
            <person name="Gujja S."/>
            <person name="Heiman D."/>
            <person name="Howarth C."/>
            <person name="Larson L."/>
            <person name="Lui A."/>
            <person name="MacDonald P.J.P."/>
            <person name="Mehta T."/>
            <person name="Montmayeur A."/>
            <person name="Murphy C."/>
            <person name="Neiman D."/>
            <person name="Pearson M."/>
            <person name="Priest M."/>
            <person name="Roberts A."/>
            <person name="Saif S."/>
            <person name="Shea T."/>
            <person name="Shenoy N."/>
            <person name="Sisk P."/>
            <person name="Stolte C."/>
            <person name="Sykes S."/>
            <person name="Yandava C."/>
            <person name="Wortman J."/>
            <person name="Nusbaum C."/>
            <person name="Birren B."/>
        </authorList>
    </citation>
    <scope>NUCLEOTIDE SEQUENCE</scope>
    <source>
        <strain evidence="3">R3-111a-1</strain>
    </source>
</reference>
<protein>
    <recommendedName>
        <fullName evidence="2">C2H2-type domain-containing protein</fullName>
    </recommendedName>
</protein>
<reference evidence="4" key="4">
    <citation type="journal article" date="2015" name="G3 (Bethesda)">
        <title>Genome sequences of three phytopathogenic species of the Magnaporthaceae family of fungi.</title>
        <authorList>
            <person name="Okagaki L.H."/>
            <person name="Nunes C.C."/>
            <person name="Sailsbery J."/>
            <person name="Clay B."/>
            <person name="Brown D."/>
            <person name="John T."/>
            <person name="Oh Y."/>
            <person name="Young N."/>
            <person name="Fitzgerald M."/>
            <person name="Haas B.J."/>
            <person name="Zeng Q."/>
            <person name="Young S."/>
            <person name="Adiconis X."/>
            <person name="Fan L."/>
            <person name="Levin J.Z."/>
            <person name="Mitchell T.K."/>
            <person name="Okubara P.A."/>
            <person name="Farman M.L."/>
            <person name="Kohn L.M."/>
            <person name="Birren B."/>
            <person name="Ma L.-J."/>
            <person name="Dean R.A."/>
        </authorList>
    </citation>
    <scope>NUCLEOTIDE SEQUENCE</scope>
    <source>
        <strain evidence="4">R3-111a-1</strain>
    </source>
</reference>
<dbReference type="GeneID" id="20350250"/>
<reference evidence="3" key="2">
    <citation type="submission" date="2010-07" db="EMBL/GenBank/DDBJ databases">
        <authorList>
            <consortium name="The Broad Institute Genome Sequencing Platform"/>
            <consortium name="Broad Institute Genome Sequencing Center for Infectious Disease"/>
            <person name="Ma L.-J."/>
            <person name="Dead R."/>
            <person name="Young S."/>
            <person name="Zeng Q."/>
            <person name="Koehrsen M."/>
            <person name="Alvarado L."/>
            <person name="Berlin A."/>
            <person name="Chapman S.B."/>
            <person name="Chen Z."/>
            <person name="Freedman E."/>
            <person name="Gellesch M."/>
            <person name="Goldberg J."/>
            <person name="Griggs A."/>
            <person name="Gujja S."/>
            <person name="Heilman E.R."/>
            <person name="Heiman D."/>
            <person name="Hepburn T."/>
            <person name="Howarth C."/>
            <person name="Jen D."/>
            <person name="Larson L."/>
            <person name="Mehta T."/>
            <person name="Neiman D."/>
            <person name="Pearson M."/>
            <person name="Roberts A."/>
            <person name="Saif S."/>
            <person name="Shea T."/>
            <person name="Shenoy N."/>
            <person name="Sisk P."/>
            <person name="Stolte C."/>
            <person name="Sykes S."/>
            <person name="Walk T."/>
            <person name="White J."/>
            <person name="Yandava C."/>
            <person name="Haas B."/>
            <person name="Nusbaum C."/>
            <person name="Birren B."/>
        </authorList>
    </citation>
    <scope>NUCLEOTIDE SEQUENCE</scope>
    <source>
        <strain evidence="3">R3-111a-1</strain>
    </source>
</reference>
<dbReference type="eggNOG" id="ENOG502R86R">
    <property type="taxonomic scope" value="Eukaryota"/>
</dbReference>
<accession>J3P8F8</accession>
<reference evidence="4" key="5">
    <citation type="submission" date="2018-04" db="UniProtKB">
        <authorList>
            <consortium name="EnsemblFungi"/>
        </authorList>
    </citation>
    <scope>IDENTIFICATION</scope>
    <source>
        <strain evidence="4">R3-111a-1</strain>
    </source>
</reference>
<dbReference type="InterPro" id="IPR013087">
    <property type="entry name" value="Znf_C2H2_type"/>
</dbReference>
<keyword evidence="5" id="KW-1185">Reference proteome</keyword>
<dbReference type="HOGENOM" id="CLU_973316_0_0_1"/>
<dbReference type="EnsemblFungi" id="EJT72941">
    <property type="protein sequence ID" value="EJT72941"/>
    <property type="gene ID" value="GGTG_09792"/>
</dbReference>
<proteinExistence type="predicted"/>
<dbReference type="PROSITE" id="PS00028">
    <property type="entry name" value="ZINC_FINGER_C2H2_1"/>
    <property type="match status" value="1"/>
</dbReference>
<dbReference type="VEuPathDB" id="FungiDB:GGTG_09792"/>
<dbReference type="AlphaFoldDB" id="J3P8F8"/>
<dbReference type="Proteomes" id="UP000006039">
    <property type="component" value="Unassembled WGS sequence"/>
</dbReference>
<organism evidence="3">
    <name type="scientific">Gaeumannomyces tritici (strain R3-111a-1)</name>
    <name type="common">Wheat and barley take-all root rot fungus</name>
    <name type="synonym">Gaeumannomyces graminis var. tritici</name>
    <dbReference type="NCBI Taxonomy" id="644352"/>
    <lineage>
        <taxon>Eukaryota</taxon>
        <taxon>Fungi</taxon>
        <taxon>Dikarya</taxon>
        <taxon>Ascomycota</taxon>
        <taxon>Pezizomycotina</taxon>
        <taxon>Sordariomycetes</taxon>
        <taxon>Sordariomycetidae</taxon>
        <taxon>Magnaporthales</taxon>
        <taxon>Magnaporthaceae</taxon>
        <taxon>Gaeumannomyces</taxon>
    </lineage>
</organism>
<name>J3P8F8_GAET3</name>
<feature type="region of interest" description="Disordered" evidence="1">
    <location>
        <begin position="98"/>
        <end position="117"/>
    </location>
</feature>
<evidence type="ECO:0000313" key="4">
    <source>
        <dbReference type="EnsemblFungi" id="EJT72941"/>
    </source>
</evidence>
<evidence type="ECO:0000313" key="5">
    <source>
        <dbReference type="Proteomes" id="UP000006039"/>
    </source>
</evidence>
<evidence type="ECO:0000259" key="2">
    <source>
        <dbReference type="PROSITE" id="PS00028"/>
    </source>
</evidence>
<dbReference type="Gene3D" id="3.30.160.60">
    <property type="entry name" value="Classic Zinc Finger"/>
    <property type="match status" value="1"/>
</dbReference>